<dbReference type="PANTHER" id="PTHR43649:SF12">
    <property type="entry name" value="DIACETYLCHITOBIOSE BINDING PROTEIN DASA"/>
    <property type="match status" value="1"/>
</dbReference>
<protein>
    <submittedName>
        <fullName evidence="1">Extracellular solute-binding protein</fullName>
    </submittedName>
</protein>
<dbReference type="PROSITE" id="PS51257">
    <property type="entry name" value="PROKAR_LIPOPROTEIN"/>
    <property type="match status" value="1"/>
</dbReference>
<name>A0A385Q1B7_9FIRM</name>
<dbReference type="InterPro" id="IPR050490">
    <property type="entry name" value="Bact_solute-bd_prot1"/>
</dbReference>
<accession>A0A385Q1B7</accession>
<reference evidence="1 2" key="1">
    <citation type="submission" date="2018-09" db="EMBL/GenBank/DDBJ databases">
        <title>Genome sequencing of Lachnoanaerobaculum umeaense DSM 23576.</title>
        <authorList>
            <person name="Kook J.-K."/>
            <person name="Park S.-N."/>
            <person name="Lim Y.K."/>
        </authorList>
    </citation>
    <scope>NUCLEOTIDE SEQUENCE [LARGE SCALE GENOMIC DNA]</scope>
    <source>
        <strain evidence="2">DSM 23576 \ CCUG 58757</strain>
    </source>
</reference>
<dbReference type="Proteomes" id="UP000265562">
    <property type="component" value="Chromosome"/>
</dbReference>
<sequence>MYKKRYLLLAVMLLTTIFLGCAGIGKKSDKPIVLTLWHVYGGQTDSPLNQIIDRFNETRGKEEGIRIQVTSVSNTNTIHEAVIAAAKNEPGSADLPDMFVSYPKTVLSLPDKDILVDYKDYFTGEELNELIPAFVQEGMIDDKLMVFPVAKSTEILFVNRTLFERFAKETGAREEDLATWEGLFEMAKLYEKWTDDKTPDIPNDGENFFVHDYHFNYFQVGCESLGEYFFTDALQGGKLAFGDKFRKIWEPYADAAISGGVWLRDGYATEPLRTGKSIVSVASSASVLYYEDIVTYENNISEPIEVISYPVPVFEGGKKMVMQRGAGFCTVKSTKEREKAAALFLKWLTEPDNNVEFVVKAGYMPVTDKAFEQLSKVSGKLESTKYRSLYEAISKTKEEYTFYVAPQLPNYLDLEMHFEKNVRLELSRAEEEYKEALQNNEQPDKEAYIEEAYQNIKKAMQ</sequence>
<dbReference type="Gene3D" id="3.40.190.10">
    <property type="entry name" value="Periplasmic binding protein-like II"/>
    <property type="match status" value="1"/>
</dbReference>
<dbReference type="AlphaFoldDB" id="A0A385Q1B7"/>
<dbReference type="PANTHER" id="PTHR43649">
    <property type="entry name" value="ARABINOSE-BINDING PROTEIN-RELATED"/>
    <property type="match status" value="1"/>
</dbReference>
<evidence type="ECO:0000313" key="2">
    <source>
        <dbReference type="Proteomes" id="UP000265562"/>
    </source>
</evidence>
<dbReference type="SUPFAM" id="SSF53850">
    <property type="entry name" value="Periplasmic binding protein-like II"/>
    <property type="match status" value="1"/>
</dbReference>
<dbReference type="EMBL" id="CP032364">
    <property type="protein sequence ID" value="AYB00192.1"/>
    <property type="molecule type" value="Genomic_DNA"/>
</dbReference>
<organism evidence="1 2">
    <name type="scientific">Lachnoanaerobaculum umeaense</name>
    <dbReference type="NCBI Taxonomy" id="617123"/>
    <lineage>
        <taxon>Bacteria</taxon>
        <taxon>Bacillati</taxon>
        <taxon>Bacillota</taxon>
        <taxon>Clostridia</taxon>
        <taxon>Lachnospirales</taxon>
        <taxon>Lachnospiraceae</taxon>
        <taxon>Lachnoanaerobaculum</taxon>
    </lineage>
</organism>
<dbReference type="KEGG" id="lua:D4A81_09745"/>
<proteinExistence type="predicted"/>
<dbReference type="InterPro" id="IPR006059">
    <property type="entry name" value="SBP"/>
</dbReference>
<gene>
    <name evidence="1" type="ORF">D4A81_09745</name>
</gene>
<evidence type="ECO:0000313" key="1">
    <source>
        <dbReference type="EMBL" id="AYB00192.1"/>
    </source>
</evidence>
<dbReference type="Pfam" id="PF13416">
    <property type="entry name" value="SBP_bac_8"/>
    <property type="match status" value="1"/>
</dbReference>
<dbReference type="OrthoDB" id="9764785at2"/>
<dbReference type="RefSeq" id="WP_111524819.1">
    <property type="nucleotide sequence ID" value="NZ_CP032364.1"/>
</dbReference>
<keyword evidence="2" id="KW-1185">Reference proteome</keyword>